<evidence type="ECO:0000259" key="3">
    <source>
        <dbReference type="SMART" id="SM00849"/>
    </source>
</evidence>
<sequence>MIKKMINPLVVSAIALLPMMTACSDSSKTEASAAAATTAKTVKSDEFNYKLKPKQVSDNVWCFFGAIEAPTKENAGNMANNCYVKTDDSFVVFDTGPSFIFAKQAYEAMSKVAGALPVKVVVNSHEHDDHWLGNDFYKQKFGAELIGPSVINTKYKAGDKTRMYRVLPKNAIAGTNIIKVDRTLTENYKFNVKGIDFEVITIGVKAHTAEDYFLFMPKSKVLFAGDLVMNGRITSGRDGAVLGQIKALDMIDAKGWETLIPGHGFITDKTAVNEARDYFTFMRDRVAKAIEDDVDAADIQKAVPMAEFKEKAMYDILHNNNLDFAYQEIEMME</sequence>
<dbReference type="Proteomes" id="UP000593836">
    <property type="component" value="Chromosome"/>
</dbReference>
<dbReference type="EMBL" id="CP054493">
    <property type="protein sequence ID" value="QOY54625.1"/>
    <property type="molecule type" value="Genomic_DNA"/>
</dbReference>
<dbReference type="Pfam" id="PF00753">
    <property type="entry name" value="Lactamase_B"/>
    <property type="match status" value="1"/>
</dbReference>
<feature type="chain" id="PRO_5032693303" evidence="2">
    <location>
        <begin position="25"/>
        <end position="333"/>
    </location>
</feature>
<evidence type="ECO:0000256" key="1">
    <source>
        <dbReference type="ARBA" id="ARBA00005250"/>
    </source>
</evidence>
<dbReference type="PROSITE" id="PS51257">
    <property type="entry name" value="PROKAR_LIPOPROTEIN"/>
    <property type="match status" value="1"/>
</dbReference>
<proteinExistence type="inferred from homology"/>
<gene>
    <name evidence="4" type="ORF">HUE87_12320</name>
</gene>
<dbReference type="InterPro" id="IPR050855">
    <property type="entry name" value="NDM-1-like"/>
</dbReference>
<dbReference type="SMART" id="SM00849">
    <property type="entry name" value="Lactamase_B"/>
    <property type="match status" value="1"/>
</dbReference>
<organism evidence="4 5">
    <name type="scientific">Candidatus Sulfurimonas marisnigri</name>
    <dbReference type="NCBI Taxonomy" id="2740405"/>
    <lineage>
        <taxon>Bacteria</taxon>
        <taxon>Pseudomonadati</taxon>
        <taxon>Campylobacterota</taxon>
        <taxon>Epsilonproteobacteria</taxon>
        <taxon>Campylobacterales</taxon>
        <taxon>Sulfurimonadaceae</taxon>
        <taxon>Sulfurimonas</taxon>
    </lineage>
</organism>
<dbReference type="CDD" id="cd16282">
    <property type="entry name" value="metallo-hydrolase-like_MBL-fold"/>
    <property type="match status" value="1"/>
</dbReference>
<keyword evidence="2" id="KW-0732">Signal</keyword>
<reference evidence="4 5" key="1">
    <citation type="submission" date="2020-05" db="EMBL/GenBank/DDBJ databases">
        <title>Sulfurimonas marisnigri, sp. nov., and Sulfurimonas baltica, sp. nov., manganese oxide reducing chemolithoautotrophs of the class Epsilonproteobacteria isolated from the pelagic redoxclines of the Black and Baltic Seas and emended description of the genus Sulfurimonas.</title>
        <authorList>
            <person name="Henkel J.V."/>
            <person name="Laudan C."/>
            <person name="Werner J."/>
            <person name="Neu T."/>
            <person name="Plewe S."/>
            <person name="Sproer C."/>
            <person name="Bunk B."/>
            <person name="Schulz-Vogt H.N."/>
        </authorList>
    </citation>
    <scope>NUCLEOTIDE SEQUENCE [LARGE SCALE GENOMIC DNA]</scope>
    <source>
        <strain evidence="4 5">SoZ1</strain>
    </source>
</reference>
<feature type="signal peptide" evidence="2">
    <location>
        <begin position="1"/>
        <end position="24"/>
    </location>
</feature>
<comment type="similarity">
    <text evidence="1">Belongs to the metallo-beta-lactamase superfamily. Class-B beta-lactamase family.</text>
</comment>
<dbReference type="PANTHER" id="PTHR42951:SF4">
    <property type="entry name" value="ACYL-COENZYME A THIOESTERASE MBLAC2"/>
    <property type="match status" value="1"/>
</dbReference>
<dbReference type="RefSeq" id="WP_194366670.1">
    <property type="nucleotide sequence ID" value="NZ_CP054493.1"/>
</dbReference>
<evidence type="ECO:0000313" key="4">
    <source>
        <dbReference type="EMBL" id="QOY54625.1"/>
    </source>
</evidence>
<dbReference type="SUPFAM" id="SSF56281">
    <property type="entry name" value="Metallo-hydrolase/oxidoreductase"/>
    <property type="match status" value="1"/>
</dbReference>
<evidence type="ECO:0000313" key="5">
    <source>
        <dbReference type="Proteomes" id="UP000593836"/>
    </source>
</evidence>
<dbReference type="GO" id="GO:0017001">
    <property type="term" value="P:antibiotic catabolic process"/>
    <property type="evidence" value="ECO:0007669"/>
    <property type="project" value="UniProtKB-ARBA"/>
</dbReference>
<evidence type="ECO:0000256" key="2">
    <source>
        <dbReference type="SAM" id="SignalP"/>
    </source>
</evidence>
<name>A0A7S7M026_9BACT</name>
<dbReference type="PANTHER" id="PTHR42951">
    <property type="entry name" value="METALLO-BETA-LACTAMASE DOMAIN-CONTAINING"/>
    <property type="match status" value="1"/>
</dbReference>
<keyword evidence="4" id="KW-0378">Hydrolase</keyword>
<dbReference type="AlphaFoldDB" id="A0A7S7M026"/>
<feature type="domain" description="Metallo-beta-lactamase" evidence="3">
    <location>
        <begin position="79"/>
        <end position="263"/>
    </location>
</feature>
<protein>
    <submittedName>
        <fullName evidence="4">MBL fold metallo-hydrolase</fullName>
    </submittedName>
</protein>
<dbReference type="Gene3D" id="3.60.15.10">
    <property type="entry name" value="Ribonuclease Z/Hydroxyacylglutathione hydrolase-like"/>
    <property type="match status" value="1"/>
</dbReference>
<dbReference type="InterPro" id="IPR001279">
    <property type="entry name" value="Metallo-B-lactamas"/>
</dbReference>
<dbReference type="GO" id="GO:0016787">
    <property type="term" value="F:hydrolase activity"/>
    <property type="evidence" value="ECO:0007669"/>
    <property type="project" value="UniProtKB-KW"/>
</dbReference>
<accession>A0A7S7M026</accession>
<dbReference type="InterPro" id="IPR036866">
    <property type="entry name" value="RibonucZ/Hydroxyglut_hydro"/>
</dbReference>
<keyword evidence="5" id="KW-1185">Reference proteome</keyword>
<dbReference type="KEGG" id="smas:HUE87_12320"/>